<feature type="binding site" evidence="8 10">
    <location>
        <position position="109"/>
    </location>
    <ligand>
        <name>substrate</name>
    </ligand>
</feature>
<dbReference type="InterPro" id="IPR036453">
    <property type="entry name" value="GluRdtase_dimer_dom_sf"/>
</dbReference>
<evidence type="ECO:0000259" key="16">
    <source>
        <dbReference type="Pfam" id="PF01488"/>
    </source>
</evidence>
<dbReference type="EMBL" id="CP012034">
    <property type="protein sequence ID" value="AKP66224.1"/>
    <property type="molecule type" value="Genomic_DNA"/>
</dbReference>
<feature type="binding site" evidence="8 10">
    <location>
        <begin position="49"/>
        <end position="52"/>
    </location>
    <ligand>
        <name>substrate</name>
    </ligand>
</feature>
<evidence type="ECO:0000256" key="6">
    <source>
        <dbReference type="ARBA" id="ARBA00023244"/>
    </source>
</evidence>
<feature type="binding site" evidence="8 10">
    <location>
        <begin position="114"/>
        <end position="116"/>
    </location>
    <ligand>
        <name>substrate</name>
    </ligand>
</feature>
<dbReference type="EC" id="1.2.1.70" evidence="3 8"/>
<keyword evidence="5 8" id="KW-0560">Oxidoreductase</keyword>
<dbReference type="Pfam" id="PF00745">
    <property type="entry name" value="GlutR_dimer"/>
    <property type="match status" value="1"/>
</dbReference>
<evidence type="ECO:0000256" key="10">
    <source>
        <dbReference type="PIRSR" id="PIRSR000445-2"/>
    </source>
</evidence>
<evidence type="ECO:0000256" key="1">
    <source>
        <dbReference type="ARBA" id="ARBA00005059"/>
    </source>
</evidence>
<dbReference type="Proteomes" id="UP000036106">
    <property type="component" value="Chromosome"/>
</dbReference>
<comment type="pathway">
    <text evidence="1 8 13">Porphyrin-containing compound metabolism; protoporphyrin-IX biosynthesis; 5-aminolevulinate from L-glutamyl-tRNA(Glu): step 1/2.</text>
</comment>
<dbReference type="PANTHER" id="PTHR43013">
    <property type="entry name" value="GLUTAMYL-TRNA REDUCTASE"/>
    <property type="match status" value="1"/>
</dbReference>
<comment type="subunit">
    <text evidence="8">Homodimer.</text>
</comment>
<keyword evidence="4 8" id="KW-0521">NADP</keyword>
<organism evidence="18 19">
    <name type="scientific">Companilactobacillus ginsenosidimutans</name>
    <dbReference type="NCBI Taxonomy" id="1007676"/>
    <lineage>
        <taxon>Bacteria</taxon>
        <taxon>Bacillati</taxon>
        <taxon>Bacillota</taxon>
        <taxon>Bacilli</taxon>
        <taxon>Lactobacillales</taxon>
        <taxon>Lactobacillaceae</taxon>
        <taxon>Companilactobacillus</taxon>
    </lineage>
</organism>
<feature type="site" description="Important for activity" evidence="8 12">
    <location>
        <position position="99"/>
    </location>
</feature>
<dbReference type="STRING" id="1007676.ABM34_00770"/>
<dbReference type="GO" id="GO:0008883">
    <property type="term" value="F:glutamyl-tRNA reductase activity"/>
    <property type="evidence" value="ECO:0007669"/>
    <property type="project" value="UniProtKB-UniRule"/>
</dbReference>
<gene>
    <name evidence="8" type="primary">hemA</name>
    <name evidence="18" type="ORF">ABM34_00770</name>
</gene>
<dbReference type="UniPathway" id="UPA00251">
    <property type="reaction ID" value="UER00316"/>
</dbReference>
<feature type="domain" description="Quinate/shikimate 5-dehydrogenase/glutamyl-tRNA reductase" evidence="16">
    <location>
        <begin position="174"/>
        <end position="305"/>
    </location>
</feature>
<feature type="domain" description="Tetrapyrrole biosynthesis glutamyl-tRNA reductase dimerisation" evidence="15">
    <location>
        <begin position="320"/>
        <end position="418"/>
    </location>
</feature>
<reference evidence="19" key="1">
    <citation type="submission" date="2015-07" db="EMBL/GenBank/DDBJ databases">
        <title>Lactobacillus ginsenosidimutans/EMML 3141/ whole genome sequencing.</title>
        <authorList>
            <person name="Kim M.K."/>
            <person name="Im W.-T."/>
            <person name="Srinivasan S."/>
            <person name="Lee J.-J."/>
        </authorList>
    </citation>
    <scope>NUCLEOTIDE SEQUENCE [LARGE SCALE GENOMIC DNA]</scope>
    <source>
        <strain evidence="19">EMML 3041</strain>
    </source>
</reference>
<evidence type="ECO:0000313" key="19">
    <source>
        <dbReference type="Proteomes" id="UP000036106"/>
    </source>
</evidence>
<evidence type="ECO:0000256" key="11">
    <source>
        <dbReference type="PIRSR" id="PIRSR000445-3"/>
    </source>
</evidence>
<accession>A0A0H4QD12</accession>
<feature type="coiled-coil region" evidence="14">
    <location>
        <begin position="18"/>
        <end position="45"/>
    </location>
</feature>
<dbReference type="Gene3D" id="3.40.50.720">
    <property type="entry name" value="NAD(P)-binding Rossmann-like Domain"/>
    <property type="match status" value="1"/>
</dbReference>
<dbReference type="NCBIfam" id="TIGR01035">
    <property type="entry name" value="hemA"/>
    <property type="match status" value="1"/>
</dbReference>
<dbReference type="RefSeq" id="WP_048702490.1">
    <property type="nucleotide sequence ID" value="NZ_CP012034.1"/>
</dbReference>
<dbReference type="OrthoDB" id="110209at2"/>
<evidence type="ECO:0000256" key="8">
    <source>
        <dbReference type="HAMAP-Rule" id="MF_00087"/>
    </source>
</evidence>
<dbReference type="InterPro" id="IPR000343">
    <property type="entry name" value="4pyrrol_synth_GluRdtase"/>
</dbReference>
<dbReference type="Pfam" id="PF05201">
    <property type="entry name" value="GlutR_N"/>
    <property type="match status" value="1"/>
</dbReference>
<comment type="catalytic activity">
    <reaction evidence="7 8 13">
        <text>(S)-4-amino-5-oxopentanoate + tRNA(Glu) + NADP(+) = L-glutamyl-tRNA(Glu) + NADPH + H(+)</text>
        <dbReference type="Rhea" id="RHEA:12344"/>
        <dbReference type="Rhea" id="RHEA-COMP:9663"/>
        <dbReference type="Rhea" id="RHEA-COMP:9680"/>
        <dbReference type="ChEBI" id="CHEBI:15378"/>
        <dbReference type="ChEBI" id="CHEBI:57501"/>
        <dbReference type="ChEBI" id="CHEBI:57783"/>
        <dbReference type="ChEBI" id="CHEBI:58349"/>
        <dbReference type="ChEBI" id="CHEBI:78442"/>
        <dbReference type="ChEBI" id="CHEBI:78520"/>
        <dbReference type="EC" id="1.2.1.70"/>
    </reaction>
</comment>
<evidence type="ECO:0000256" key="9">
    <source>
        <dbReference type="PIRSR" id="PIRSR000445-1"/>
    </source>
</evidence>
<dbReference type="PATRIC" id="fig|1007676.4.peg.161"/>
<evidence type="ECO:0000256" key="2">
    <source>
        <dbReference type="ARBA" id="ARBA00005916"/>
    </source>
</evidence>
<dbReference type="InterPro" id="IPR006151">
    <property type="entry name" value="Shikm_DH/Glu-tRNA_Rdtase"/>
</dbReference>
<sequence length="420" mass="48125">MFIVCVGIDYRTMPIDLREQITFDKEELEKAHQALSDEKSILEDVILSTCERTEIYAVVDQVHTSRYYIKRFLSNWFDFDMDQLADYLVLRTGEKALRHLFEVASGLDSPDVGEAQILGQVKNAFFTAQKADTVGVLFNHLFQQVITFAKWTHSEYKINEHAETSTQAGIHQIKENLQTLDDKTLTIIGAGTMSQQALLNTSTMGFGKTILVNRTVSRAEKVVDEMDLDVAVKPLDKLPDILTNSDAVISAVSVKQPIFSTEWVNQNKEKLNNITFVDLGVPRNLSTFREISNCDYFDMDGLAKIVTDNHDEKMHLVNEVKQHVPDEVEDYFLWQKKLNVVPVIRQLREQAVDIQSNVYDSLLKKLPDLDEHEQKVIRKHMKSIVNQMLKEPIKEIKEISTSEDADKYLDLLKVIFKLDA</sequence>
<dbReference type="Gene3D" id="3.30.460.30">
    <property type="entry name" value="Glutamyl-tRNA reductase, N-terminal domain"/>
    <property type="match status" value="1"/>
</dbReference>
<dbReference type="InterPro" id="IPR036291">
    <property type="entry name" value="NAD(P)-bd_dom_sf"/>
</dbReference>
<dbReference type="AlphaFoldDB" id="A0A0H4QD12"/>
<dbReference type="GO" id="GO:0019353">
    <property type="term" value="P:protoporphyrinogen IX biosynthetic process from glutamate"/>
    <property type="evidence" value="ECO:0007669"/>
    <property type="project" value="TreeGrafter"/>
</dbReference>
<dbReference type="SUPFAM" id="SSF69742">
    <property type="entry name" value="Glutamyl tRNA-reductase catalytic, N-terminal domain"/>
    <property type="match status" value="1"/>
</dbReference>
<dbReference type="Pfam" id="PF01488">
    <property type="entry name" value="Shikimate_DH"/>
    <property type="match status" value="1"/>
</dbReference>
<proteinExistence type="inferred from homology"/>
<evidence type="ECO:0000256" key="12">
    <source>
        <dbReference type="PIRSR" id="PIRSR000445-4"/>
    </source>
</evidence>
<evidence type="ECO:0000256" key="5">
    <source>
        <dbReference type="ARBA" id="ARBA00023002"/>
    </source>
</evidence>
<feature type="active site" description="Nucleophile" evidence="8 9">
    <location>
        <position position="50"/>
    </location>
</feature>
<dbReference type="InterPro" id="IPR036343">
    <property type="entry name" value="GluRdtase_N_sf"/>
</dbReference>
<dbReference type="KEGG" id="lgn:ABM34_00770"/>
<evidence type="ECO:0000259" key="15">
    <source>
        <dbReference type="Pfam" id="PF00745"/>
    </source>
</evidence>
<evidence type="ECO:0000256" key="7">
    <source>
        <dbReference type="ARBA" id="ARBA00047464"/>
    </source>
</evidence>
<dbReference type="SUPFAM" id="SSF51735">
    <property type="entry name" value="NAD(P)-binding Rossmann-fold domains"/>
    <property type="match status" value="1"/>
</dbReference>
<dbReference type="HAMAP" id="MF_00087">
    <property type="entry name" value="Glu_tRNA_reductase"/>
    <property type="match status" value="1"/>
</dbReference>
<comment type="domain">
    <text evidence="8">Possesses an unusual extended V-shaped dimeric structure with each monomer consisting of three distinct domains arranged along a curved 'spinal' alpha-helix. The N-terminal catalytic domain specifically recognizes the glutamate moiety of the substrate. The second domain is the NADPH-binding domain, and the third C-terminal domain is responsible for dimerization.</text>
</comment>
<protein>
    <recommendedName>
        <fullName evidence="3 8">Glutamyl-tRNA reductase</fullName>
        <shortName evidence="8">GluTR</shortName>
        <ecNumber evidence="3 8">1.2.1.70</ecNumber>
    </recommendedName>
</protein>
<keyword evidence="14" id="KW-0175">Coiled coil</keyword>
<evidence type="ECO:0000256" key="4">
    <source>
        <dbReference type="ARBA" id="ARBA00022857"/>
    </source>
</evidence>
<dbReference type="InterPro" id="IPR015895">
    <property type="entry name" value="4pyrrol_synth_GluRdtase_N"/>
</dbReference>
<dbReference type="PIRSF" id="PIRSF000445">
    <property type="entry name" value="4pyrrol_synth_GluRdtase"/>
    <property type="match status" value="1"/>
</dbReference>
<name>A0A0H4QD12_9LACO</name>
<dbReference type="FunFam" id="3.30.460.30:FF:000001">
    <property type="entry name" value="Glutamyl-tRNA reductase"/>
    <property type="match status" value="1"/>
</dbReference>
<evidence type="ECO:0000256" key="13">
    <source>
        <dbReference type="RuleBase" id="RU000584"/>
    </source>
</evidence>
<keyword evidence="6 8" id="KW-0627">Porphyrin biosynthesis</keyword>
<feature type="domain" description="Glutamyl-tRNA reductase N-terminal" evidence="17">
    <location>
        <begin position="6"/>
        <end position="155"/>
    </location>
</feature>
<dbReference type="InterPro" id="IPR015896">
    <property type="entry name" value="4pyrrol_synth_GluRdtase_dimer"/>
</dbReference>
<comment type="similarity">
    <text evidence="2 8 13">Belongs to the glutamyl-tRNA reductase family.</text>
</comment>
<dbReference type="GO" id="GO:0050661">
    <property type="term" value="F:NADP binding"/>
    <property type="evidence" value="ECO:0007669"/>
    <property type="project" value="InterPro"/>
</dbReference>
<evidence type="ECO:0000313" key="18">
    <source>
        <dbReference type="EMBL" id="AKP66224.1"/>
    </source>
</evidence>
<dbReference type="SUPFAM" id="SSF69075">
    <property type="entry name" value="Glutamyl tRNA-reductase dimerization domain"/>
    <property type="match status" value="1"/>
</dbReference>
<dbReference type="PANTHER" id="PTHR43013:SF1">
    <property type="entry name" value="GLUTAMYL-TRNA REDUCTASE"/>
    <property type="match status" value="1"/>
</dbReference>
<evidence type="ECO:0000259" key="17">
    <source>
        <dbReference type="Pfam" id="PF05201"/>
    </source>
</evidence>
<keyword evidence="19" id="KW-1185">Reference proteome</keyword>
<evidence type="ECO:0000256" key="3">
    <source>
        <dbReference type="ARBA" id="ARBA00012970"/>
    </source>
</evidence>
<comment type="miscellaneous">
    <text evidence="8">During catalysis, the active site Cys acts as a nucleophile attacking the alpha-carbonyl group of tRNA-bound glutamate with the formation of a thioester intermediate between enzyme and glutamate, and the concomitant release of tRNA(Glu). The thioester intermediate is finally reduced by direct hydride transfer from NADPH, to form the product GSA.</text>
</comment>
<evidence type="ECO:0000256" key="14">
    <source>
        <dbReference type="SAM" id="Coils"/>
    </source>
</evidence>
<feature type="binding site" evidence="8 10">
    <location>
        <position position="120"/>
    </location>
    <ligand>
        <name>substrate</name>
    </ligand>
</feature>
<comment type="function">
    <text evidence="8">Catalyzes the NADPH-dependent reduction of glutamyl-tRNA(Glu) to glutamate 1-semialdehyde (GSA).</text>
</comment>
<feature type="binding site" evidence="8 11">
    <location>
        <begin position="189"/>
        <end position="194"/>
    </location>
    <ligand>
        <name>NADP(+)</name>
        <dbReference type="ChEBI" id="CHEBI:58349"/>
    </ligand>
</feature>